<dbReference type="SUPFAM" id="SSF48371">
    <property type="entry name" value="ARM repeat"/>
    <property type="match status" value="1"/>
</dbReference>
<evidence type="ECO:0008006" key="3">
    <source>
        <dbReference type="Google" id="ProtNLM"/>
    </source>
</evidence>
<dbReference type="Gene3D" id="1.25.10.10">
    <property type="entry name" value="Leucine-rich Repeat Variant"/>
    <property type="match status" value="1"/>
</dbReference>
<dbReference type="AlphaFoldDB" id="A0A164X6L1"/>
<name>A0A164X6L1_9AGAM</name>
<protein>
    <recommendedName>
        <fullName evidence="3">ARM repeat-containing protein</fullName>
    </recommendedName>
</protein>
<evidence type="ECO:0000313" key="1">
    <source>
        <dbReference type="EMBL" id="KZS95683.1"/>
    </source>
</evidence>
<gene>
    <name evidence="1" type="ORF">SISNIDRAFT_464670</name>
</gene>
<dbReference type="EMBL" id="KV419401">
    <property type="protein sequence ID" value="KZS95683.1"/>
    <property type="molecule type" value="Genomic_DNA"/>
</dbReference>
<organism evidence="1 2">
    <name type="scientific">Sistotremastrum niveocremeum HHB9708</name>
    <dbReference type="NCBI Taxonomy" id="1314777"/>
    <lineage>
        <taxon>Eukaryota</taxon>
        <taxon>Fungi</taxon>
        <taxon>Dikarya</taxon>
        <taxon>Basidiomycota</taxon>
        <taxon>Agaricomycotina</taxon>
        <taxon>Agaricomycetes</taxon>
        <taxon>Sistotremastrales</taxon>
        <taxon>Sistotremastraceae</taxon>
        <taxon>Sertulicium</taxon>
        <taxon>Sertulicium niveocremeum</taxon>
    </lineage>
</organism>
<accession>A0A164X6L1</accession>
<dbReference type="InterPro" id="IPR016024">
    <property type="entry name" value="ARM-type_fold"/>
</dbReference>
<evidence type="ECO:0000313" key="2">
    <source>
        <dbReference type="Proteomes" id="UP000076722"/>
    </source>
</evidence>
<sequence>MLELLNECNDAPSPISWETMGKIVCRHLNIGAVSKVVRALAECAREHREDTNVIGGILSVIREMLNDALLGQEIREKKLYLYIGRSLDLSPENSHFQRLVVDALCDLVEKAPLSMIDTNNQALKIMPKVVQVISRFSTGDSETLHSCLRLLRSCLFKLNSYENISDHPLSQRCPRPNLAEVAGVVVEVLDSWSSSSRLRWDTLENATCILTWIAYYDSNAILELPSNKGTLLFVCLLSSPSWTMRCRAWMGLLNLHYPDHLIATRLCNPQLMVQIKGYPHIWERVKTARKNHAETVLSRDEITARYNQTAVKRLPTGKKFNAYEAGLRCVQFELEGPKDEAECYVYPYMRIFGLRTEPTPDLILIGNRQRVNTPTGSPALSCHTHFDTGLLFAFISILVPLK</sequence>
<dbReference type="InterPro" id="IPR011989">
    <property type="entry name" value="ARM-like"/>
</dbReference>
<keyword evidence="2" id="KW-1185">Reference proteome</keyword>
<reference evidence="1 2" key="1">
    <citation type="journal article" date="2016" name="Mol. Biol. Evol.">
        <title>Comparative Genomics of Early-Diverging Mushroom-Forming Fungi Provides Insights into the Origins of Lignocellulose Decay Capabilities.</title>
        <authorList>
            <person name="Nagy L.G."/>
            <person name="Riley R."/>
            <person name="Tritt A."/>
            <person name="Adam C."/>
            <person name="Daum C."/>
            <person name="Floudas D."/>
            <person name="Sun H."/>
            <person name="Yadav J.S."/>
            <person name="Pangilinan J."/>
            <person name="Larsson K.H."/>
            <person name="Matsuura K."/>
            <person name="Barry K."/>
            <person name="Labutti K."/>
            <person name="Kuo R."/>
            <person name="Ohm R.A."/>
            <person name="Bhattacharya S.S."/>
            <person name="Shirouzu T."/>
            <person name="Yoshinaga Y."/>
            <person name="Martin F.M."/>
            <person name="Grigoriev I.V."/>
            <person name="Hibbett D.S."/>
        </authorList>
    </citation>
    <scope>NUCLEOTIDE SEQUENCE [LARGE SCALE GENOMIC DNA]</scope>
    <source>
        <strain evidence="1 2">HHB9708</strain>
    </source>
</reference>
<proteinExistence type="predicted"/>
<dbReference type="Proteomes" id="UP000076722">
    <property type="component" value="Unassembled WGS sequence"/>
</dbReference>